<gene>
    <name evidence="6" type="primary">ykvY</name>
    <name evidence="6" type="ORF">BRE01_36550</name>
</gene>
<dbReference type="Proteomes" id="UP000319578">
    <property type="component" value="Unassembled WGS sequence"/>
</dbReference>
<dbReference type="SUPFAM" id="SSF55920">
    <property type="entry name" value="Creatinase/aminopeptidase"/>
    <property type="match status" value="1"/>
</dbReference>
<dbReference type="InterPro" id="IPR029149">
    <property type="entry name" value="Creatin/AminoP/Spt16_N"/>
</dbReference>
<dbReference type="CDD" id="cd01092">
    <property type="entry name" value="APP-like"/>
    <property type="match status" value="1"/>
</dbReference>
<dbReference type="InterPro" id="IPR000994">
    <property type="entry name" value="Pept_M24"/>
</dbReference>
<dbReference type="Gene3D" id="3.90.230.10">
    <property type="entry name" value="Creatinase/methionine aminopeptidase superfamily"/>
    <property type="match status" value="1"/>
</dbReference>
<evidence type="ECO:0000313" key="7">
    <source>
        <dbReference type="Proteomes" id="UP000319578"/>
    </source>
</evidence>
<feature type="domain" description="Creatinase N-terminal" evidence="5">
    <location>
        <begin position="6"/>
        <end position="137"/>
    </location>
</feature>
<evidence type="ECO:0000259" key="4">
    <source>
        <dbReference type="Pfam" id="PF00557"/>
    </source>
</evidence>
<accession>A0ABQ0TPT4</accession>
<feature type="domain" description="Peptidase M24" evidence="4">
    <location>
        <begin position="145"/>
        <end position="346"/>
    </location>
</feature>
<dbReference type="InterPro" id="IPR036005">
    <property type="entry name" value="Creatinase/aminopeptidase-like"/>
</dbReference>
<dbReference type="PRINTS" id="PR00599">
    <property type="entry name" value="MAPEPTIDASE"/>
</dbReference>
<organism evidence="6 7">
    <name type="scientific">Brevibacillus reuszeri</name>
    <dbReference type="NCBI Taxonomy" id="54915"/>
    <lineage>
        <taxon>Bacteria</taxon>
        <taxon>Bacillati</taxon>
        <taxon>Bacillota</taxon>
        <taxon>Bacilli</taxon>
        <taxon>Bacillales</taxon>
        <taxon>Paenibacillaceae</taxon>
        <taxon>Brevibacillus</taxon>
    </lineage>
</organism>
<dbReference type="EMBL" id="BJON01000014">
    <property type="protein sequence ID" value="GED69953.1"/>
    <property type="molecule type" value="Genomic_DNA"/>
</dbReference>
<evidence type="ECO:0000256" key="3">
    <source>
        <dbReference type="ARBA" id="ARBA00023211"/>
    </source>
</evidence>
<protein>
    <submittedName>
        <fullName evidence="6">Dipeptidase YkvY</fullName>
    </submittedName>
</protein>
<name>A0ABQ0TPT4_9BACL</name>
<evidence type="ECO:0000259" key="5">
    <source>
        <dbReference type="Pfam" id="PF01321"/>
    </source>
</evidence>
<dbReference type="Gene3D" id="3.40.350.10">
    <property type="entry name" value="Creatinase/prolidase N-terminal domain"/>
    <property type="match status" value="1"/>
</dbReference>
<dbReference type="InterPro" id="IPR000587">
    <property type="entry name" value="Creatinase_N"/>
</dbReference>
<dbReference type="InterPro" id="IPR050659">
    <property type="entry name" value="Peptidase_M24B"/>
</dbReference>
<dbReference type="PANTHER" id="PTHR46112">
    <property type="entry name" value="AMINOPEPTIDASE"/>
    <property type="match status" value="1"/>
</dbReference>
<keyword evidence="3" id="KW-0464">Manganese</keyword>
<dbReference type="Pfam" id="PF01321">
    <property type="entry name" value="Creatinase_N"/>
    <property type="match status" value="1"/>
</dbReference>
<comment type="caution">
    <text evidence="6">The sequence shown here is derived from an EMBL/GenBank/DDBJ whole genome shotgun (WGS) entry which is preliminary data.</text>
</comment>
<evidence type="ECO:0000313" key="6">
    <source>
        <dbReference type="EMBL" id="GED69953.1"/>
    </source>
</evidence>
<dbReference type="Pfam" id="PF00557">
    <property type="entry name" value="Peptidase_M24"/>
    <property type="match status" value="1"/>
</dbReference>
<reference evidence="6 7" key="1">
    <citation type="submission" date="2019-06" db="EMBL/GenBank/DDBJ databases">
        <title>Whole genome shotgun sequence of Brevibacillus reuszeri NBRC 15719.</title>
        <authorList>
            <person name="Hosoyama A."/>
            <person name="Uohara A."/>
            <person name="Ohji S."/>
            <person name="Ichikawa N."/>
        </authorList>
    </citation>
    <scope>NUCLEOTIDE SEQUENCE [LARGE SCALE GENOMIC DNA]</scope>
    <source>
        <strain evidence="6 7">NBRC 15719</strain>
    </source>
</reference>
<sequence>MSMKERLEKLYAYMEQGGVDAMLITLPKHIYYLTGFLNEPNKRFMGLVLPKDEQPFLIVPLLDLEKAQLASRVTAIYAHSDSSDPYALLREKLAGPIAKLAVEEEHLHVARYRDVMKATGATESVDAGEPLREMRMVKGPEEIAIMKKAILLIEEVLQASISYVKPGITETDIVAEMEYQMKKLGADAPAFSTIVLSGEKASQPHGVSGSRKIQEGELLLFDTGVVVDGYLSDISRTFGVGEVNEKLTEMYETVLQANMAAIAAVRPGVTFASIDQTARDILEQKGYGEYFLNRVGHGLGLEIHEYPSLHGNNHDLVREGMVFTIEPGIYIPQFAGVRIEDNVWVTTDGAEVLTSYPKELKIIGV</sequence>
<dbReference type="InterPro" id="IPR001714">
    <property type="entry name" value="Pept_M24_MAP"/>
</dbReference>
<evidence type="ECO:0000256" key="2">
    <source>
        <dbReference type="ARBA" id="ARBA00008766"/>
    </source>
</evidence>
<keyword evidence="7" id="KW-1185">Reference proteome</keyword>
<comment type="similarity">
    <text evidence="2">Belongs to the peptidase M24B family.</text>
</comment>
<proteinExistence type="inferred from homology"/>
<comment type="cofactor">
    <cofactor evidence="1">
        <name>Mn(2+)</name>
        <dbReference type="ChEBI" id="CHEBI:29035"/>
    </cofactor>
</comment>
<dbReference type="PANTHER" id="PTHR46112:SF10">
    <property type="entry name" value="DIPEPTIDASE YKVY-RELATED"/>
    <property type="match status" value="1"/>
</dbReference>
<evidence type="ECO:0000256" key="1">
    <source>
        <dbReference type="ARBA" id="ARBA00001936"/>
    </source>
</evidence>
<dbReference type="SUPFAM" id="SSF53092">
    <property type="entry name" value="Creatinase/prolidase N-terminal domain"/>
    <property type="match status" value="1"/>
</dbReference>